<dbReference type="OrthoDB" id="4093325at2759"/>
<gene>
    <name evidence="2" type="ORF">Ptr86124_006559</name>
</gene>
<keyword evidence="3" id="KW-1185">Reference proteome</keyword>
<evidence type="ECO:0000313" key="2">
    <source>
        <dbReference type="EMBL" id="KAI1513929.1"/>
    </source>
</evidence>
<dbReference type="PROSITE" id="PS51257">
    <property type="entry name" value="PROKAR_LIPOPROTEIN"/>
    <property type="match status" value="1"/>
</dbReference>
<evidence type="ECO:0000313" key="3">
    <source>
        <dbReference type="Proteomes" id="UP000249757"/>
    </source>
</evidence>
<organism evidence="2 3">
    <name type="scientific">Pyrenophora tritici-repentis</name>
    <dbReference type="NCBI Taxonomy" id="45151"/>
    <lineage>
        <taxon>Eukaryota</taxon>
        <taxon>Fungi</taxon>
        <taxon>Dikarya</taxon>
        <taxon>Ascomycota</taxon>
        <taxon>Pezizomycotina</taxon>
        <taxon>Dothideomycetes</taxon>
        <taxon>Pleosporomycetidae</taxon>
        <taxon>Pleosporales</taxon>
        <taxon>Pleosporineae</taxon>
        <taxon>Pleosporaceae</taxon>
        <taxon>Pyrenophora</taxon>
    </lineage>
</organism>
<name>A0A922SVK1_9PLEO</name>
<evidence type="ECO:0000256" key="1">
    <source>
        <dbReference type="SAM" id="SignalP"/>
    </source>
</evidence>
<dbReference type="EMBL" id="NRDI02000008">
    <property type="protein sequence ID" value="KAI1513929.1"/>
    <property type="molecule type" value="Genomic_DNA"/>
</dbReference>
<proteinExistence type="predicted"/>
<feature type="chain" id="PRO_5038013420" description="Cell wall protein PhiA" evidence="1">
    <location>
        <begin position="19"/>
        <end position="215"/>
    </location>
</feature>
<comment type="caution">
    <text evidence="2">The sequence shown here is derived from an EMBL/GenBank/DDBJ whole genome shotgun (WGS) entry which is preliminary data.</text>
</comment>
<dbReference type="AlphaFoldDB" id="A0A922SVK1"/>
<reference evidence="3" key="1">
    <citation type="journal article" date="2022" name="Microb. Genom.">
        <title>A global pangenome for the wheat fungal pathogen Pyrenophora tritici-repentis and prediction of effector protein structural homology.</title>
        <authorList>
            <person name="Moolhuijzen P.M."/>
            <person name="See P.T."/>
            <person name="Shi G."/>
            <person name="Powell H.R."/>
            <person name="Cockram J."/>
            <person name="Jorgensen L.N."/>
            <person name="Benslimane H."/>
            <person name="Strelkov S.E."/>
            <person name="Turner J."/>
            <person name="Liu Z."/>
            <person name="Moffat C.S."/>
        </authorList>
    </citation>
    <scope>NUCLEOTIDE SEQUENCE [LARGE SCALE GENOMIC DNA]</scope>
</reference>
<dbReference type="Proteomes" id="UP000249757">
    <property type="component" value="Unassembled WGS sequence"/>
</dbReference>
<accession>A0A922SVK1</accession>
<sequence length="215" mass="23331">MKFTTSAVLASTLALASAVACPKPKPQTQGGADYVDPASIGVFRLFALIKDGPYAQNSTIQYSKKGLSINVKQDGRCRDESINYASLTIPSKDASYQPGGLFLYTDNPPMEAYVDRSWMGQGLLQFTQGVADKSFPRNGERGPWAITKNNTLLYDSGNGANGFQACTEDKGKTFRVFLAGVSQPAGFTDCTRFTAQVWPVDTSKPENANQCSYDY</sequence>
<feature type="signal peptide" evidence="1">
    <location>
        <begin position="1"/>
        <end position="18"/>
    </location>
</feature>
<protein>
    <recommendedName>
        <fullName evidence="4">Cell wall protein PhiA</fullName>
    </recommendedName>
</protein>
<evidence type="ECO:0008006" key="4">
    <source>
        <dbReference type="Google" id="ProtNLM"/>
    </source>
</evidence>
<keyword evidence="1" id="KW-0732">Signal</keyword>